<dbReference type="RefSeq" id="WP_179588373.1">
    <property type="nucleotide sequence ID" value="NZ_JACBYR010000001.1"/>
</dbReference>
<proteinExistence type="inferred from homology"/>
<dbReference type="PANTHER" id="PTHR21367:SF1">
    <property type="entry name" value="ARGINYL-TRNA--PROTEIN TRANSFERASE 1"/>
    <property type="match status" value="1"/>
</dbReference>
<keyword evidence="1 4" id="KW-0963">Cytoplasm</keyword>
<comment type="function">
    <text evidence="4">Functions in the N-end rule pathway of protein degradation where it conjugates Leu from its aminoacyl-tRNA to the N-termini of proteins containing an N-terminal aspartate or glutamate.</text>
</comment>
<comment type="catalytic activity">
    <reaction evidence="4">
        <text>N-terminal L-aspartyl-[protein] + L-leucyl-tRNA(Leu) = N-terminal L-leucyl-L-aspartyl-[protein] + tRNA(Leu) + H(+)</text>
        <dbReference type="Rhea" id="RHEA:50420"/>
        <dbReference type="Rhea" id="RHEA-COMP:9613"/>
        <dbReference type="Rhea" id="RHEA-COMP:9622"/>
        <dbReference type="Rhea" id="RHEA-COMP:12669"/>
        <dbReference type="Rhea" id="RHEA-COMP:12674"/>
        <dbReference type="ChEBI" id="CHEBI:15378"/>
        <dbReference type="ChEBI" id="CHEBI:64720"/>
        <dbReference type="ChEBI" id="CHEBI:78442"/>
        <dbReference type="ChEBI" id="CHEBI:78494"/>
        <dbReference type="ChEBI" id="CHEBI:133042"/>
        <dbReference type="EC" id="2.3.2.29"/>
    </reaction>
</comment>
<keyword evidence="3 4" id="KW-0012">Acyltransferase</keyword>
<comment type="subcellular location">
    <subcellularLocation>
        <location evidence="4">Cytoplasm</location>
    </subcellularLocation>
</comment>
<reference evidence="7 8" key="1">
    <citation type="submission" date="2020-07" db="EMBL/GenBank/DDBJ databases">
        <title>Genomic Encyclopedia of Type Strains, Phase IV (KMG-V): Genome sequencing to study the core and pangenomes of soil and plant-associated prokaryotes.</title>
        <authorList>
            <person name="Whitman W."/>
        </authorList>
    </citation>
    <scope>NUCLEOTIDE SEQUENCE [LARGE SCALE GENOMIC DNA]</scope>
    <source>
        <strain evidence="7 8">SAS40</strain>
    </source>
</reference>
<keyword evidence="8" id="KW-1185">Reference proteome</keyword>
<dbReference type="HAMAP" id="MF_00689">
    <property type="entry name" value="Bpt"/>
    <property type="match status" value="1"/>
</dbReference>
<protein>
    <recommendedName>
        <fullName evidence="4">Aspartate/glutamate leucyltransferase</fullName>
        <ecNumber evidence="4">2.3.2.29</ecNumber>
    </recommendedName>
</protein>
<dbReference type="GO" id="GO:0005737">
    <property type="term" value="C:cytoplasm"/>
    <property type="evidence" value="ECO:0007669"/>
    <property type="project" value="UniProtKB-SubCell"/>
</dbReference>
<comment type="caution">
    <text evidence="7">The sequence shown here is derived from an EMBL/GenBank/DDBJ whole genome shotgun (WGS) entry which is preliminary data.</text>
</comment>
<organism evidence="7 8">
    <name type="scientific">Pigmentiphaga litoralis</name>
    <dbReference type="NCBI Taxonomy" id="516702"/>
    <lineage>
        <taxon>Bacteria</taxon>
        <taxon>Pseudomonadati</taxon>
        <taxon>Pseudomonadota</taxon>
        <taxon>Betaproteobacteria</taxon>
        <taxon>Burkholderiales</taxon>
        <taxon>Alcaligenaceae</taxon>
        <taxon>Pigmentiphaga</taxon>
    </lineage>
</organism>
<gene>
    <name evidence="4" type="primary">bpt</name>
    <name evidence="7" type="ORF">FHW18_003985</name>
</gene>
<dbReference type="Pfam" id="PF04376">
    <property type="entry name" value="ATE_N"/>
    <property type="match status" value="1"/>
</dbReference>
<dbReference type="InterPro" id="IPR007472">
    <property type="entry name" value="N-end_Aminoacyl_Trfase_C"/>
</dbReference>
<dbReference type="PANTHER" id="PTHR21367">
    <property type="entry name" value="ARGININE-TRNA-PROTEIN TRANSFERASE 1"/>
    <property type="match status" value="1"/>
</dbReference>
<dbReference type="PIRSF" id="PIRSF037208">
    <property type="entry name" value="ATE_pro_prd"/>
    <property type="match status" value="1"/>
</dbReference>
<dbReference type="AlphaFoldDB" id="A0A7Y9IXC5"/>
<dbReference type="InterPro" id="IPR016181">
    <property type="entry name" value="Acyl_CoA_acyltransferase"/>
</dbReference>
<dbReference type="NCBIfam" id="NF002346">
    <property type="entry name" value="PRK01305.2-3"/>
    <property type="match status" value="1"/>
</dbReference>
<name>A0A7Y9IXC5_9BURK</name>
<dbReference type="InterPro" id="IPR017138">
    <property type="entry name" value="Asp_Glu_LeuTrfase"/>
</dbReference>
<feature type="domain" description="N-end rule aminoacyl transferase C-terminal" evidence="6">
    <location>
        <begin position="110"/>
        <end position="231"/>
    </location>
</feature>
<dbReference type="SUPFAM" id="SSF55729">
    <property type="entry name" value="Acyl-CoA N-acyltransferases (Nat)"/>
    <property type="match status" value="1"/>
</dbReference>
<dbReference type="Pfam" id="PF04377">
    <property type="entry name" value="ATE_C"/>
    <property type="match status" value="1"/>
</dbReference>
<comment type="similarity">
    <text evidence="4">Belongs to the R-transferase family. Bpt subfamily.</text>
</comment>
<dbReference type="Proteomes" id="UP000542125">
    <property type="component" value="Unassembled WGS sequence"/>
</dbReference>
<dbReference type="GO" id="GO:0004057">
    <property type="term" value="F:arginyl-tRNA--protein transferase activity"/>
    <property type="evidence" value="ECO:0007669"/>
    <property type="project" value="InterPro"/>
</dbReference>
<dbReference type="EC" id="2.3.2.29" evidence="4"/>
<evidence type="ECO:0000256" key="1">
    <source>
        <dbReference type="ARBA" id="ARBA00022490"/>
    </source>
</evidence>
<evidence type="ECO:0000256" key="3">
    <source>
        <dbReference type="ARBA" id="ARBA00023315"/>
    </source>
</evidence>
<dbReference type="NCBIfam" id="NF002342">
    <property type="entry name" value="PRK01305.1-3"/>
    <property type="match status" value="1"/>
</dbReference>
<accession>A0A7Y9IXC5</accession>
<evidence type="ECO:0000256" key="2">
    <source>
        <dbReference type="ARBA" id="ARBA00022679"/>
    </source>
</evidence>
<evidence type="ECO:0000313" key="8">
    <source>
        <dbReference type="Proteomes" id="UP000542125"/>
    </source>
</evidence>
<evidence type="ECO:0000256" key="4">
    <source>
        <dbReference type="HAMAP-Rule" id="MF_00689"/>
    </source>
</evidence>
<dbReference type="InterPro" id="IPR030700">
    <property type="entry name" value="N-end_Aminoacyl_Trfase"/>
</dbReference>
<dbReference type="NCBIfam" id="NF002341">
    <property type="entry name" value="PRK01305.1-1"/>
    <property type="match status" value="1"/>
</dbReference>
<evidence type="ECO:0000313" key="7">
    <source>
        <dbReference type="EMBL" id="NYE84714.1"/>
    </source>
</evidence>
<evidence type="ECO:0000259" key="5">
    <source>
        <dbReference type="Pfam" id="PF04376"/>
    </source>
</evidence>
<dbReference type="GO" id="GO:0071596">
    <property type="term" value="P:ubiquitin-dependent protein catabolic process via the N-end rule pathway"/>
    <property type="evidence" value="ECO:0007669"/>
    <property type="project" value="InterPro"/>
</dbReference>
<evidence type="ECO:0000259" key="6">
    <source>
        <dbReference type="Pfam" id="PF04377"/>
    </source>
</evidence>
<sequence length="278" mass="31551">MTYLRDLPFSALQFYATAPYPCSYLSDRLARSQVATPSHLINADVYAELVRVGFRRSGVFTYRPHCDGCRACVPVRIPVHTFTPRRTQRRTWRKHADLQVFVAELAYSAEHYALYLRYQSTRHKGGGMDQDSRDQYAQFLLQSRVNTRLVEFRDADGKLLMVSIMDVLADGLSSVYTFYDPDLHGSLGTWNILWQIEQCKLLDLPYLYLGYWIAESPKMAYKTAFQPIQVLVNGEWQTYEPDFAPLPPTPASPSVVTIPVSHVVHPPRGGPGADGNPS</sequence>
<dbReference type="GO" id="GO:0008914">
    <property type="term" value="F:leucyl-tRNA--protein transferase activity"/>
    <property type="evidence" value="ECO:0007669"/>
    <property type="project" value="UniProtKB-UniRule"/>
</dbReference>
<keyword evidence="2 4" id="KW-0808">Transferase</keyword>
<feature type="domain" description="N-end aminoacyl transferase N-terminal" evidence="5">
    <location>
        <begin position="20"/>
        <end position="90"/>
    </location>
</feature>
<dbReference type="EMBL" id="JACBYR010000001">
    <property type="protein sequence ID" value="NYE84714.1"/>
    <property type="molecule type" value="Genomic_DNA"/>
</dbReference>
<dbReference type="InterPro" id="IPR007471">
    <property type="entry name" value="N-end_Aminoacyl_Trfase_N"/>
</dbReference>
<comment type="catalytic activity">
    <reaction evidence="4">
        <text>N-terminal L-glutamyl-[protein] + L-leucyl-tRNA(Leu) = N-terminal L-leucyl-L-glutamyl-[protein] + tRNA(Leu) + H(+)</text>
        <dbReference type="Rhea" id="RHEA:50412"/>
        <dbReference type="Rhea" id="RHEA-COMP:9613"/>
        <dbReference type="Rhea" id="RHEA-COMP:9622"/>
        <dbReference type="Rhea" id="RHEA-COMP:12664"/>
        <dbReference type="Rhea" id="RHEA-COMP:12668"/>
        <dbReference type="ChEBI" id="CHEBI:15378"/>
        <dbReference type="ChEBI" id="CHEBI:64721"/>
        <dbReference type="ChEBI" id="CHEBI:78442"/>
        <dbReference type="ChEBI" id="CHEBI:78494"/>
        <dbReference type="ChEBI" id="CHEBI:133041"/>
        <dbReference type="EC" id="2.3.2.29"/>
    </reaction>
</comment>